<comment type="cofactor">
    <cofactor evidence="1">
        <name>Fe cation</name>
        <dbReference type="ChEBI" id="CHEBI:24875"/>
    </cofactor>
</comment>
<accession>A0ABQ9G024</accession>
<evidence type="ECO:0008006" key="7">
    <source>
        <dbReference type="Google" id="ProtNLM"/>
    </source>
</evidence>
<evidence type="ECO:0000256" key="3">
    <source>
        <dbReference type="ARBA" id="ARBA00023004"/>
    </source>
</evidence>
<evidence type="ECO:0000256" key="2">
    <source>
        <dbReference type="ARBA" id="ARBA00022723"/>
    </source>
</evidence>
<dbReference type="Gene3D" id="2.60.120.620">
    <property type="entry name" value="q2cbj1_9rhob like domain"/>
    <property type="match status" value="1"/>
</dbReference>
<protein>
    <recommendedName>
        <fullName evidence="7">Phytanoyl-CoA dioxygenase</fullName>
    </recommendedName>
</protein>
<dbReference type="PANTHER" id="PTHR20883">
    <property type="entry name" value="PHYTANOYL-COA DIOXYGENASE DOMAIN CONTAINING 1"/>
    <property type="match status" value="1"/>
</dbReference>
<feature type="non-terminal residue" evidence="5">
    <location>
        <position position="251"/>
    </location>
</feature>
<evidence type="ECO:0000313" key="6">
    <source>
        <dbReference type="Proteomes" id="UP001217089"/>
    </source>
</evidence>
<evidence type="ECO:0000256" key="1">
    <source>
        <dbReference type="ARBA" id="ARBA00001962"/>
    </source>
</evidence>
<keyword evidence="6" id="KW-1185">Reference proteome</keyword>
<name>A0ABQ9G024_TEGGR</name>
<keyword evidence="2" id="KW-0479">Metal-binding</keyword>
<sequence length="251" mass="29278">MSLSAEQVKKECDSLIQECRKIVDDMNPDEHNTVFTTVEMRRTSDDYFLNSGDKIRFFFEDGAKDKNGKLKVDKQLSLNKIGHALHILNPTFRKITFDERIKGIARSLDLVEPVICQSMYIFKQPGIGGEVVPHQDSTFLNTNPVRLFDGLYGNYRMLRNPKFGEDNEPSCIFNTSPYKYDNDKFVPVEVKKGYRSQTMYHLRRYIQQILSRPTVYIQTTNNIQLKKRDSWNNNITNYYGVIVFSKLVKFS</sequence>
<evidence type="ECO:0000256" key="4">
    <source>
        <dbReference type="ARBA" id="ARBA00038356"/>
    </source>
</evidence>
<dbReference type="PANTHER" id="PTHR20883:SF15">
    <property type="entry name" value="PHYTANOYL-COA DIOXYGENASE DOMAIN-CONTAINING PROTEIN 1"/>
    <property type="match status" value="1"/>
</dbReference>
<comment type="similarity">
    <text evidence="4">Belongs to the PhyH family. PHYHD1 subfamily.</text>
</comment>
<dbReference type="InterPro" id="IPR008775">
    <property type="entry name" value="Phytyl_CoA_dOase-like"/>
</dbReference>
<proteinExistence type="inferred from homology"/>
<evidence type="ECO:0000313" key="5">
    <source>
        <dbReference type="EMBL" id="KAJ8321315.1"/>
    </source>
</evidence>
<gene>
    <name evidence="5" type="ORF">KUTeg_001173</name>
</gene>
<keyword evidence="3" id="KW-0408">Iron</keyword>
<dbReference type="SUPFAM" id="SSF51197">
    <property type="entry name" value="Clavaminate synthase-like"/>
    <property type="match status" value="1"/>
</dbReference>
<comment type="caution">
    <text evidence="5">The sequence shown here is derived from an EMBL/GenBank/DDBJ whole genome shotgun (WGS) entry which is preliminary data.</text>
</comment>
<dbReference type="EMBL" id="JARBDR010000107">
    <property type="protein sequence ID" value="KAJ8321315.1"/>
    <property type="molecule type" value="Genomic_DNA"/>
</dbReference>
<dbReference type="Pfam" id="PF05721">
    <property type="entry name" value="PhyH"/>
    <property type="match status" value="1"/>
</dbReference>
<dbReference type="Proteomes" id="UP001217089">
    <property type="component" value="Unassembled WGS sequence"/>
</dbReference>
<reference evidence="5 6" key="1">
    <citation type="submission" date="2022-12" db="EMBL/GenBank/DDBJ databases">
        <title>Chromosome-level genome of Tegillarca granosa.</title>
        <authorList>
            <person name="Kim J."/>
        </authorList>
    </citation>
    <scope>NUCLEOTIDE SEQUENCE [LARGE SCALE GENOMIC DNA]</scope>
    <source>
        <strain evidence="5">Teg-2019</strain>
        <tissue evidence="5">Adductor muscle</tissue>
    </source>
</reference>
<organism evidence="5 6">
    <name type="scientific">Tegillarca granosa</name>
    <name type="common">Malaysian cockle</name>
    <name type="synonym">Anadara granosa</name>
    <dbReference type="NCBI Taxonomy" id="220873"/>
    <lineage>
        <taxon>Eukaryota</taxon>
        <taxon>Metazoa</taxon>
        <taxon>Spiralia</taxon>
        <taxon>Lophotrochozoa</taxon>
        <taxon>Mollusca</taxon>
        <taxon>Bivalvia</taxon>
        <taxon>Autobranchia</taxon>
        <taxon>Pteriomorphia</taxon>
        <taxon>Arcoida</taxon>
        <taxon>Arcoidea</taxon>
        <taxon>Arcidae</taxon>
        <taxon>Tegillarca</taxon>
    </lineage>
</organism>